<accession>A0A6V8PUY5</accession>
<dbReference type="EMBL" id="BLSB01000182">
    <property type="protein sequence ID" value="GFP35704.1"/>
    <property type="molecule type" value="Genomic_DNA"/>
</dbReference>
<evidence type="ECO:0000313" key="2">
    <source>
        <dbReference type="Proteomes" id="UP000576480"/>
    </source>
</evidence>
<sequence length="72" mass="7658">MATLEISSGDLRDSIDLKAVITATYELALGTSTGRLNTSVTAGEDNHFALILANQGSDAIEFMVGEIRREAD</sequence>
<reference evidence="1 2" key="1">
    <citation type="journal article" date="2020" name="Front. Microbiol.">
        <title>Single-cell genomics of novel Actinobacteria with the Wood-Ljungdahl pathway discovered in a serpentinizing system.</title>
        <authorList>
            <person name="Merino N."/>
            <person name="Kawai M."/>
            <person name="Boyd E.S."/>
            <person name="Colman D.R."/>
            <person name="McGlynn S.E."/>
            <person name="Nealson K.H."/>
            <person name="Kurokawa K."/>
            <person name="Hongoh Y."/>
        </authorList>
    </citation>
    <scope>NUCLEOTIDE SEQUENCE [LARGE SCALE GENOMIC DNA]</scope>
    <source>
        <strain evidence="1 2">S43</strain>
    </source>
</reference>
<dbReference type="AlphaFoldDB" id="A0A6V8PUY5"/>
<evidence type="ECO:0000313" key="1">
    <source>
        <dbReference type="EMBL" id="GFP35704.1"/>
    </source>
</evidence>
<dbReference type="RefSeq" id="WP_176230234.1">
    <property type="nucleotide sequence ID" value="NZ_BLSB01000182.1"/>
</dbReference>
<name>A0A6V8PUY5_9ACTN</name>
<gene>
    <name evidence="1" type="ORF">HKBW3S43_01493</name>
</gene>
<dbReference type="Proteomes" id="UP000576480">
    <property type="component" value="Unassembled WGS sequence"/>
</dbReference>
<organism evidence="1 2">
    <name type="scientific">Candidatus Hakubella thermalkaliphila</name>
    <dbReference type="NCBI Taxonomy" id="2754717"/>
    <lineage>
        <taxon>Bacteria</taxon>
        <taxon>Bacillati</taxon>
        <taxon>Actinomycetota</taxon>
        <taxon>Actinomycetota incertae sedis</taxon>
        <taxon>Candidatus Hakubellales</taxon>
        <taxon>Candidatus Hakubellaceae</taxon>
        <taxon>Candidatus Hakubella</taxon>
    </lineage>
</organism>
<comment type="caution">
    <text evidence="1">The sequence shown here is derived from an EMBL/GenBank/DDBJ whole genome shotgun (WGS) entry which is preliminary data.</text>
</comment>
<protein>
    <submittedName>
        <fullName evidence="1">Uncharacterized protein</fullName>
    </submittedName>
</protein>
<proteinExistence type="predicted"/>